<evidence type="ECO:0000259" key="6">
    <source>
        <dbReference type="PROSITE" id="PS50949"/>
    </source>
</evidence>
<name>A0A833H245_9LEPT</name>
<dbReference type="InterPro" id="IPR015422">
    <property type="entry name" value="PyrdxlP-dep_Trfase_small"/>
</dbReference>
<feature type="domain" description="HTH gntR-type" evidence="6">
    <location>
        <begin position="12"/>
        <end position="80"/>
    </location>
</feature>
<dbReference type="Proteomes" id="UP000460298">
    <property type="component" value="Unassembled WGS sequence"/>
</dbReference>
<dbReference type="PANTHER" id="PTHR46577">
    <property type="entry name" value="HTH-TYPE TRANSCRIPTIONAL REGULATORY PROTEIN GABR"/>
    <property type="match status" value="1"/>
</dbReference>
<dbReference type="AlphaFoldDB" id="A0A833H245"/>
<dbReference type="InterPro" id="IPR004839">
    <property type="entry name" value="Aminotransferase_I/II_large"/>
</dbReference>
<evidence type="ECO:0000256" key="4">
    <source>
        <dbReference type="ARBA" id="ARBA00023125"/>
    </source>
</evidence>
<dbReference type="SUPFAM" id="SSF46785">
    <property type="entry name" value="Winged helix' DNA-binding domain"/>
    <property type="match status" value="1"/>
</dbReference>
<dbReference type="Gene3D" id="3.90.1150.10">
    <property type="entry name" value="Aspartate Aminotransferase, domain 1"/>
    <property type="match status" value="1"/>
</dbReference>
<dbReference type="Pfam" id="PF00155">
    <property type="entry name" value="Aminotran_1_2"/>
    <property type="match status" value="1"/>
</dbReference>
<gene>
    <name evidence="7" type="ORF">F9K24_09140</name>
</gene>
<evidence type="ECO:0000313" key="8">
    <source>
        <dbReference type="Proteomes" id="UP000460298"/>
    </source>
</evidence>
<dbReference type="Pfam" id="PF00392">
    <property type="entry name" value="GntR"/>
    <property type="match status" value="1"/>
</dbReference>
<dbReference type="SMART" id="SM00345">
    <property type="entry name" value="HTH_GNTR"/>
    <property type="match status" value="1"/>
</dbReference>
<evidence type="ECO:0000256" key="1">
    <source>
        <dbReference type="ARBA" id="ARBA00005384"/>
    </source>
</evidence>
<dbReference type="EMBL" id="WBUI01000007">
    <property type="protein sequence ID" value="KAB2933021.1"/>
    <property type="molecule type" value="Genomic_DNA"/>
</dbReference>
<keyword evidence="4" id="KW-0238">DNA-binding</keyword>
<dbReference type="PANTHER" id="PTHR46577:SF2">
    <property type="entry name" value="TRANSCRIPTIONAL REGULATORY PROTEIN"/>
    <property type="match status" value="1"/>
</dbReference>
<evidence type="ECO:0000256" key="3">
    <source>
        <dbReference type="ARBA" id="ARBA00023015"/>
    </source>
</evidence>
<dbReference type="InterPro" id="IPR015421">
    <property type="entry name" value="PyrdxlP-dep_Trfase_major"/>
</dbReference>
<dbReference type="CDD" id="cd07377">
    <property type="entry name" value="WHTH_GntR"/>
    <property type="match status" value="1"/>
</dbReference>
<evidence type="ECO:0000313" key="7">
    <source>
        <dbReference type="EMBL" id="KAB2933021.1"/>
    </source>
</evidence>
<dbReference type="GO" id="GO:0008483">
    <property type="term" value="F:transaminase activity"/>
    <property type="evidence" value="ECO:0007669"/>
    <property type="project" value="UniProtKB-KW"/>
</dbReference>
<dbReference type="Gene3D" id="1.10.10.10">
    <property type="entry name" value="Winged helix-like DNA-binding domain superfamily/Winged helix DNA-binding domain"/>
    <property type="match status" value="1"/>
</dbReference>
<organism evidence="7 8">
    <name type="scientific">Leptonema illini</name>
    <dbReference type="NCBI Taxonomy" id="183"/>
    <lineage>
        <taxon>Bacteria</taxon>
        <taxon>Pseudomonadati</taxon>
        <taxon>Spirochaetota</taxon>
        <taxon>Spirochaetia</taxon>
        <taxon>Leptospirales</taxon>
        <taxon>Leptospiraceae</taxon>
        <taxon>Leptonema</taxon>
    </lineage>
</organism>
<dbReference type="SUPFAM" id="SSF53383">
    <property type="entry name" value="PLP-dependent transferases"/>
    <property type="match status" value="1"/>
</dbReference>
<dbReference type="GO" id="GO:0003700">
    <property type="term" value="F:DNA-binding transcription factor activity"/>
    <property type="evidence" value="ECO:0007669"/>
    <property type="project" value="InterPro"/>
</dbReference>
<protein>
    <submittedName>
        <fullName evidence="7">PLP-dependent aminotransferase family protein</fullName>
    </submittedName>
</protein>
<comment type="similarity">
    <text evidence="1">In the C-terminal section; belongs to the class-I pyridoxal-phosphate-dependent aminotransferase family.</text>
</comment>
<dbReference type="CDD" id="cd00609">
    <property type="entry name" value="AAT_like"/>
    <property type="match status" value="1"/>
</dbReference>
<reference evidence="7 8" key="1">
    <citation type="submission" date="2019-10" db="EMBL/GenBank/DDBJ databases">
        <title>Extracellular Electron Transfer in a Candidatus Methanoperedens spp. Enrichment Culture.</title>
        <authorList>
            <person name="Berger S."/>
            <person name="Rangel Shaw D."/>
            <person name="Berben T."/>
            <person name="In 'T Zandt M."/>
            <person name="Frank J."/>
            <person name="Reimann J."/>
            <person name="Jetten M.S.M."/>
            <person name="Welte C.U."/>
        </authorList>
    </citation>
    <scope>NUCLEOTIDE SEQUENCE [LARGE SCALE GENOMIC DNA]</scope>
    <source>
        <strain evidence="7">SB12</strain>
    </source>
</reference>
<comment type="caution">
    <text evidence="7">The sequence shown here is derived from an EMBL/GenBank/DDBJ whole genome shotgun (WGS) entry which is preliminary data.</text>
</comment>
<keyword evidence="3" id="KW-0805">Transcription regulation</keyword>
<dbReference type="InterPro" id="IPR036388">
    <property type="entry name" value="WH-like_DNA-bd_sf"/>
</dbReference>
<dbReference type="InterPro" id="IPR015424">
    <property type="entry name" value="PyrdxlP-dep_Trfase"/>
</dbReference>
<dbReference type="GO" id="GO:0030170">
    <property type="term" value="F:pyridoxal phosphate binding"/>
    <property type="evidence" value="ECO:0007669"/>
    <property type="project" value="InterPro"/>
</dbReference>
<keyword evidence="2" id="KW-0663">Pyridoxal phosphate</keyword>
<dbReference type="GO" id="GO:0003677">
    <property type="term" value="F:DNA binding"/>
    <property type="evidence" value="ECO:0007669"/>
    <property type="project" value="UniProtKB-KW"/>
</dbReference>
<evidence type="ECO:0000256" key="2">
    <source>
        <dbReference type="ARBA" id="ARBA00022898"/>
    </source>
</evidence>
<evidence type="ECO:0000256" key="5">
    <source>
        <dbReference type="ARBA" id="ARBA00023163"/>
    </source>
</evidence>
<keyword evidence="7" id="KW-0032">Aminotransferase</keyword>
<sequence>MDLRENDTMRSELLYRSIADRLKLQIDQGVLRPGDRMPSLRSLQHREQCSLSTVLEAYHLLEQDGWIEARPQSGHFVLARSSPTVRLVSEVSIDGRISQILKDLGDPRMISFGAAVPSDSFLPLAQISRSLARQNRAEDSHRYEDPRGNPALRRFLAVLHSSRKRVYDEDDVVITNGCSEALFVSLMTLAQRNSDTVLVESPAYFGIYQIIELLGLRAIEIHSSPSTGVSPEDFARAVQMHRPRAAILIPNFSNPTGALMPANAKRDIAVIARAEGVAIVEDDIYGDIFYEGDERPPALLAGGDASGVLCGSVSKIISPGLRIGWAISKEFGGRIGATKRILNLSTNRLAQAATLDFMRRRSFEIHLKRLRTTLAGLSARYRQELVRAFPHAEISRPGGGYAIWVKTERDTQQLSALSREHSISIAPGFLFDASGEHRRCFRMNCGLEWTQRTRKAVETLGRLYREMDP</sequence>
<dbReference type="InterPro" id="IPR036390">
    <property type="entry name" value="WH_DNA-bd_sf"/>
</dbReference>
<keyword evidence="7" id="KW-0808">Transferase</keyword>
<dbReference type="InterPro" id="IPR051446">
    <property type="entry name" value="HTH_trans_reg/aminotransferase"/>
</dbReference>
<accession>A0A833H245</accession>
<keyword evidence="5" id="KW-0804">Transcription</keyword>
<dbReference type="InterPro" id="IPR000524">
    <property type="entry name" value="Tscrpt_reg_HTH_GntR"/>
</dbReference>
<dbReference type="PROSITE" id="PS50949">
    <property type="entry name" value="HTH_GNTR"/>
    <property type="match status" value="1"/>
</dbReference>
<dbReference type="Gene3D" id="3.40.640.10">
    <property type="entry name" value="Type I PLP-dependent aspartate aminotransferase-like (Major domain)"/>
    <property type="match status" value="1"/>
</dbReference>
<proteinExistence type="inferred from homology"/>